<feature type="repeat" description="ANK" evidence="6">
    <location>
        <begin position="181"/>
        <end position="206"/>
    </location>
</feature>
<evidence type="ECO:0000313" key="7">
    <source>
        <dbReference type="Proteomes" id="UP000694888"/>
    </source>
</evidence>
<dbReference type="Proteomes" id="UP000694888">
    <property type="component" value="Unplaced"/>
</dbReference>
<evidence type="ECO:0000256" key="1">
    <source>
        <dbReference type="ARBA" id="ARBA00004906"/>
    </source>
</evidence>
<evidence type="ECO:0000256" key="3">
    <source>
        <dbReference type="ARBA" id="ARBA00022786"/>
    </source>
</evidence>
<dbReference type="Gene3D" id="1.25.40.20">
    <property type="entry name" value="Ankyrin repeat-containing domain"/>
    <property type="match status" value="3"/>
</dbReference>
<dbReference type="Pfam" id="PF12796">
    <property type="entry name" value="Ank_2"/>
    <property type="match status" value="3"/>
</dbReference>
<organism evidence="7 8">
    <name type="scientific">Aplysia californica</name>
    <name type="common">California sea hare</name>
    <dbReference type="NCBI Taxonomy" id="6500"/>
    <lineage>
        <taxon>Eukaryota</taxon>
        <taxon>Metazoa</taxon>
        <taxon>Spiralia</taxon>
        <taxon>Lophotrochozoa</taxon>
        <taxon>Mollusca</taxon>
        <taxon>Gastropoda</taxon>
        <taxon>Heterobranchia</taxon>
        <taxon>Euthyneura</taxon>
        <taxon>Tectipleura</taxon>
        <taxon>Aplysiida</taxon>
        <taxon>Aplysioidea</taxon>
        <taxon>Aplysiidae</taxon>
        <taxon>Aplysia</taxon>
    </lineage>
</organism>
<feature type="repeat" description="ANK" evidence="6">
    <location>
        <begin position="539"/>
        <end position="573"/>
    </location>
</feature>
<keyword evidence="2" id="KW-0677">Repeat</keyword>
<evidence type="ECO:0000256" key="4">
    <source>
        <dbReference type="ARBA" id="ARBA00023043"/>
    </source>
</evidence>
<dbReference type="InterPro" id="IPR036770">
    <property type="entry name" value="Ankyrin_rpt-contain_sf"/>
</dbReference>
<dbReference type="InterPro" id="IPR002110">
    <property type="entry name" value="Ankyrin_rpt"/>
</dbReference>
<dbReference type="SUPFAM" id="SSF48403">
    <property type="entry name" value="Ankyrin repeat"/>
    <property type="match status" value="2"/>
</dbReference>
<keyword evidence="4 6" id="KW-0040">ANK repeat</keyword>
<dbReference type="Pfam" id="PF13637">
    <property type="entry name" value="Ank_4"/>
    <property type="match status" value="1"/>
</dbReference>
<dbReference type="PRINTS" id="PR01415">
    <property type="entry name" value="ANKYRIN"/>
</dbReference>
<comment type="pathway">
    <text evidence="1">Protein modification; protein ubiquitination.</text>
</comment>
<dbReference type="PROSITE" id="PS50297">
    <property type="entry name" value="ANK_REP_REGION"/>
    <property type="match status" value="5"/>
</dbReference>
<sequence>MEYRITVYNAARDGKLGRLRVFLDQRSKDDVSMLIHAKTNGATPLIMAGRNGHLEVVKYLVEHCKAEIEQVGSVTIDGETIEGAPPLWCAAAAGHLNIVKYLVEHGANVNKTTYTNSTPLRAACFDGHFTIVKYLVEQKADIEIANRHGHTCLMISCYKKHLPIVEYLLDLKAQVNRKSVKGNTALHDCAESGSLEIVKLLLKHGAVMVKDHYNMTPLMAAAVAGYYTIVEFLIERPECMQIEKIESLELLGATYIDRKRDNLAALHVWQRAMIMRHDHGRNTYPKPVNVKPVEAYENAVEARSCNTLDELVSDPDEMRMQALLVRERILGPAHPDTSYYIRYRGALYADMGNFDRCISLWMYALEMQQSALEPVSPMTQSSFLSFAELFSFMTTEWRGGDLFSCLKFENLMAVLQRAVEEVQRAIAFTKSSKTPLTSDTEAKSLSNLNRLMVIVLHLLCLMTRLEVLLSVVDKLEFRKVVYRLVRMCPLGMKKTTLLHLACTRHTTDVGRYPICKFPSLDVVNLLIEVGADVNAQDQDGCTALHIAAKDVPCDRQVMKTLIENGSHIDACNNRGEVAAQLLHMVPIHDIVPPLRFTSLQCLASRQIAKHGVPYKGVVGPELERTIELHQSKIDTFKAKMDENSWPREPEK</sequence>
<feature type="repeat" description="ANK" evidence="6">
    <location>
        <begin position="493"/>
        <end position="538"/>
    </location>
</feature>
<protein>
    <submittedName>
        <fullName evidence="8">Protein fem-1 homolog C</fullName>
    </submittedName>
</protein>
<dbReference type="PROSITE" id="PS50088">
    <property type="entry name" value="ANK_REPEAT"/>
    <property type="match status" value="6"/>
</dbReference>
<dbReference type="SMART" id="SM00248">
    <property type="entry name" value="ANK"/>
    <property type="match status" value="8"/>
</dbReference>
<feature type="repeat" description="ANK" evidence="6">
    <location>
        <begin position="82"/>
        <end position="114"/>
    </location>
</feature>
<keyword evidence="7" id="KW-1185">Reference proteome</keyword>
<evidence type="ECO:0000256" key="5">
    <source>
        <dbReference type="ARBA" id="ARBA00038500"/>
    </source>
</evidence>
<dbReference type="PANTHER" id="PTHR24173:SF85">
    <property type="entry name" value="PROTEIN FEM-1 HOMOLOG CG6966"/>
    <property type="match status" value="1"/>
</dbReference>
<evidence type="ECO:0000256" key="6">
    <source>
        <dbReference type="PROSITE-ProRule" id="PRU00023"/>
    </source>
</evidence>
<keyword evidence="3" id="KW-0833">Ubl conjugation pathway</keyword>
<feature type="repeat" description="ANK" evidence="6">
    <location>
        <begin position="115"/>
        <end position="147"/>
    </location>
</feature>
<name>A0ABM0JMX4_APLCA</name>
<dbReference type="RefSeq" id="XP_005097434.1">
    <property type="nucleotide sequence ID" value="XM_005097377.3"/>
</dbReference>
<dbReference type="Gene3D" id="1.25.40.10">
    <property type="entry name" value="Tetratricopeptide repeat domain"/>
    <property type="match status" value="1"/>
</dbReference>
<proteinExistence type="inferred from homology"/>
<evidence type="ECO:0000256" key="2">
    <source>
        <dbReference type="ARBA" id="ARBA00022737"/>
    </source>
</evidence>
<reference evidence="8" key="1">
    <citation type="submission" date="2025-08" db="UniProtKB">
        <authorList>
            <consortium name="RefSeq"/>
        </authorList>
    </citation>
    <scope>IDENTIFICATION</scope>
</reference>
<feature type="repeat" description="ANK" evidence="6">
    <location>
        <begin position="40"/>
        <end position="63"/>
    </location>
</feature>
<gene>
    <name evidence="8" type="primary">LOC101852847</name>
</gene>
<dbReference type="GeneID" id="101852847"/>
<evidence type="ECO:0000313" key="8">
    <source>
        <dbReference type="RefSeq" id="XP_005097434.1"/>
    </source>
</evidence>
<accession>A0ABM0JMX4</accession>
<dbReference type="InterPro" id="IPR011990">
    <property type="entry name" value="TPR-like_helical_dom_sf"/>
</dbReference>
<comment type="similarity">
    <text evidence="5">Belongs to the fem-1 family.</text>
</comment>
<dbReference type="PANTHER" id="PTHR24173">
    <property type="entry name" value="ANKYRIN REPEAT CONTAINING"/>
    <property type="match status" value="1"/>
</dbReference>